<sequence>MGTPRSPIWSVFGAVVLLLVAASSSSATTPTETSVVGSTECLDCAQKNIKSEDAAKGLRVVVKCKVSNEKYETKSVGAVDGNGNFNVKLPSDLLQTNGELKQECFTQLHNGPNAPCPDKNGLTSPSSKLILKSKGIFTAAGKLSFASATCVSATFLPPYSDPWHKKPYIDPWHKKHYSYHWHNKPKYSFHLPPFHLPPKHDYHHHYPIYTPPTPTYKPTPHYNPPSGGYYNPPTPTYKPAPTYKPPPTYTPPSGGYYNPPTPTYKPAPTYKPPSGGYYNPPTPTYKPAPMYKPPSGGYYPGHPHTEANQKP</sequence>
<evidence type="ECO:0000313" key="3">
    <source>
        <dbReference type="EMBL" id="KAG6528273.1"/>
    </source>
</evidence>
<gene>
    <name evidence="3" type="ORF">ZIOFF_010424</name>
</gene>
<dbReference type="AlphaFoldDB" id="A0A8J5LS32"/>
<evidence type="ECO:0000313" key="4">
    <source>
        <dbReference type="Proteomes" id="UP000734854"/>
    </source>
</evidence>
<dbReference type="OrthoDB" id="692967at2759"/>
<organism evidence="3 4">
    <name type="scientific">Zingiber officinale</name>
    <name type="common">Ginger</name>
    <name type="synonym">Amomum zingiber</name>
    <dbReference type="NCBI Taxonomy" id="94328"/>
    <lineage>
        <taxon>Eukaryota</taxon>
        <taxon>Viridiplantae</taxon>
        <taxon>Streptophyta</taxon>
        <taxon>Embryophyta</taxon>
        <taxon>Tracheophyta</taxon>
        <taxon>Spermatophyta</taxon>
        <taxon>Magnoliopsida</taxon>
        <taxon>Liliopsida</taxon>
        <taxon>Zingiberales</taxon>
        <taxon>Zingiberaceae</taxon>
        <taxon>Zingiber</taxon>
    </lineage>
</organism>
<proteinExistence type="predicted"/>
<keyword evidence="2" id="KW-0732">Signal</keyword>
<dbReference type="PANTHER" id="PTHR33935">
    <property type="entry name" value="OS10G0148100 PROTEIN"/>
    <property type="match status" value="1"/>
</dbReference>
<name>A0A8J5LS32_ZINOF</name>
<accession>A0A8J5LS32</accession>
<comment type="caution">
    <text evidence="3">The sequence shown here is derived from an EMBL/GenBank/DDBJ whole genome shotgun (WGS) entry which is preliminary data.</text>
</comment>
<feature type="signal peptide" evidence="2">
    <location>
        <begin position="1"/>
        <end position="27"/>
    </location>
</feature>
<protein>
    <recommendedName>
        <fullName evidence="5">Proline-rich protein</fullName>
    </recommendedName>
</protein>
<evidence type="ECO:0000256" key="2">
    <source>
        <dbReference type="SAM" id="SignalP"/>
    </source>
</evidence>
<dbReference type="PANTHER" id="PTHR33935:SF22">
    <property type="entry name" value="OS10G0149400 PROTEIN"/>
    <property type="match status" value="1"/>
</dbReference>
<dbReference type="EMBL" id="JACMSC010000003">
    <property type="protein sequence ID" value="KAG6528273.1"/>
    <property type="molecule type" value="Genomic_DNA"/>
</dbReference>
<dbReference type="Pfam" id="PF01190">
    <property type="entry name" value="Pollen_Ole_e_1"/>
    <property type="match status" value="1"/>
</dbReference>
<feature type="chain" id="PRO_5035296128" description="Proline-rich protein" evidence="2">
    <location>
        <begin position="28"/>
        <end position="311"/>
    </location>
</feature>
<evidence type="ECO:0008006" key="5">
    <source>
        <dbReference type="Google" id="ProtNLM"/>
    </source>
</evidence>
<dbReference type="Proteomes" id="UP000734854">
    <property type="component" value="Unassembled WGS sequence"/>
</dbReference>
<reference evidence="3 4" key="1">
    <citation type="submission" date="2020-08" db="EMBL/GenBank/DDBJ databases">
        <title>Plant Genome Project.</title>
        <authorList>
            <person name="Zhang R.-G."/>
        </authorList>
    </citation>
    <scope>NUCLEOTIDE SEQUENCE [LARGE SCALE GENOMIC DNA]</scope>
    <source>
        <tissue evidence="3">Rhizome</tissue>
    </source>
</reference>
<keyword evidence="4" id="KW-1185">Reference proteome</keyword>
<feature type="region of interest" description="Disordered" evidence="1">
    <location>
        <begin position="249"/>
        <end position="278"/>
    </location>
</feature>
<evidence type="ECO:0000256" key="1">
    <source>
        <dbReference type="SAM" id="MobiDB-lite"/>
    </source>
</evidence>
<feature type="compositionally biased region" description="Pro residues" evidence="1">
    <location>
        <begin position="259"/>
        <end position="271"/>
    </location>
</feature>